<dbReference type="GO" id="GO:0005743">
    <property type="term" value="C:mitochondrial inner membrane"/>
    <property type="evidence" value="ECO:0007669"/>
    <property type="project" value="InterPro"/>
</dbReference>
<comment type="similarity">
    <text evidence="1">Belongs to the eukaryotic ATPase epsilon family.</text>
</comment>
<dbReference type="Pfam" id="PF04627">
    <property type="entry name" value="ATP-synt_Eps"/>
    <property type="match status" value="1"/>
</dbReference>
<proteinExistence type="inferred from homology"/>
<dbReference type="SUPFAM" id="SSF48690">
    <property type="entry name" value="Epsilon subunit of mitochondrial F1F0-ATP synthase"/>
    <property type="match status" value="1"/>
</dbReference>
<evidence type="ECO:0000313" key="2">
    <source>
        <dbReference type="EMBL" id="CDP34473.1"/>
    </source>
</evidence>
<organism evidence="2">
    <name type="scientific">Blastobotrys adeninivorans</name>
    <name type="common">Yeast</name>
    <name type="synonym">Arxula adeninivorans</name>
    <dbReference type="NCBI Taxonomy" id="409370"/>
    <lineage>
        <taxon>Eukaryota</taxon>
        <taxon>Fungi</taxon>
        <taxon>Dikarya</taxon>
        <taxon>Ascomycota</taxon>
        <taxon>Saccharomycotina</taxon>
        <taxon>Dipodascomycetes</taxon>
        <taxon>Dipodascales</taxon>
        <taxon>Trichomonascaceae</taxon>
        <taxon>Blastobotrys</taxon>
    </lineage>
</organism>
<evidence type="ECO:0000256" key="1">
    <source>
        <dbReference type="ARBA" id="ARBA00009502"/>
    </source>
</evidence>
<name>A0A060T0H1_BLAAD</name>
<dbReference type="InterPro" id="IPR006721">
    <property type="entry name" value="ATP_synth_F1_esu_mt"/>
</dbReference>
<dbReference type="AlphaFoldDB" id="A0A060T0H1"/>
<reference evidence="2" key="2">
    <citation type="submission" date="2014-06" db="EMBL/GenBank/DDBJ databases">
        <title>The complete genome of Blastobotrys (Arxula) adeninivorans LS3 - a yeast of biotechnological interest.</title>
        <authorList>
            <person name="Kunze G."/>
            <person name="Gaillardin C."/>
            <person name="Czernicka M."/>
            <person name="Durrens P."/>
            <person name="Martin T."/>
            <person name="Boer E."/>
            <person name="Gabaldon T."/>
            <person name="Cruz J."/>
            <person name="Talla E."/>
            <person name="Marck C."/>
            <person name="Goffeau A."/>
            <person name="Barbe V."/>
            <person name="Baret P."/>
            <person name="Baronian K."/>
            <person name="Beier S."/>
            <person name="Bleykasten C."/>
            <person name="Bode R."/>
            <person name="Casaregola S."/>
            <person name="Despons L."/>
            <person name="Fairhead C."/>
            <person name="Giersberg M."/>
            <person name="Gierski P."/>
            <person name="Hahnel U."/>
            <person name="Hartmann A."/>
            <person name="Jankowska D."/>
            <person name="Jubin C."/>
            <person name="Jung P."/>
            <person name="Lafontaine I."/>
            <person name="Leh-Louis V."/>
            <person name="Lemaire M."/>
            <person name="Marcet-Houben M."/>
            <person name="Mascher M."/>
            <person name="Morel G."/>
            <person name="Richard G.-F."/>
            <person name="Riechen J."/>
            <person name="Sacerdot C."/>
            <person name="Sarkar A."/>
            <person name="Savel G."/>
            <person name="Schacherer J."/>
            <person name="Sherman D."/>
            <person name="Straub M.-L."/>
            <person name="Stein N."/>
            <person name="Thierry A."/>
            <person name="Trautwein-Schult A."/>
            <person name="Westhof E."/>
            <person name="Worch S."/>
            <person name="Dujon B."/>
            <person name="Souciet J.-L."/>
            <person name="Wincker P."/>
            <person name="Scholz U."/>
            <person name="Neuveglise N."/>
        </authorList>
    </citation>
    <scope>NUCLEOTIDE SEQUENCE</scope>
    <source>
        <strain evidence="2">LS3</strain>
    </source>
</reference>
<reference evidence="2" key="1">
    <citation type="submission" date="2014-02" db="EMBL/GenBank/DDBJ databases">
        <authorList>
            <person name="Genoscope - CEA"/>
        </authorList>
    </citation>
    <scope>NUCLEOTIDE SEQUENCE</scope>
    <source>
        <strain evidence="2">LS3</strain>
    </source>
</reference>
<dbReference type="InterPro" id="IPR036742">
    <property type="entry name" value="ATP_synth_F1_esu_sf_mt"/>
</dbReference>
<protein>
    <submittedName>
        <fullName evidence="2">ARAD1C13277p</fullName>
    </submittedName>
</protein>
<dbReference type="GO" id="GO:0046933">
    <property type="term" value="F:proton-transporting ATP synthase activity, rotational mechanism"/>
    <property type="evidence" value="ECO:0007669"/>
    <property type="project" value="InterPro"/>
</dbReference>
<dbReference type="Gene3D" id="1.10.1620.20">
    <property type="entry name" value="ATP synthase, F1 complex, epsilon subunit superfamily, mitochondrial"/>
    <property type="match status" value="1"/>
</dbReference>
<gene>
    <name evidence="2" type="ORF">GNLVRS02_ARAD1C13277g</name>
</gene>
<dbReference type="CDD" id="cd12153">
    <property type="entry name" value="F1-ATPase_epsilon"/>
    <property type="match status" value="1"/>
</dbReference>
<accession>A0A060T0H1</accession>
<dbReference type="GO" id="GO:0045259">
    <property type="term" value="C:proton-transporting ATP synthase complex"/>
    <property type="evidence" value="ECO:0007669"/>
    <property type="project" value="InterPro"/>
</dbReference>
<dbReference type="EMBL" id="HG937693">
    <property type="protein sequence ID" value="CDP34473.1"/>
    <property type="molecule type" value="Genomic_DNA"/>
</dbReference>
<dbReference type="PhylomeDB" id="A0A060T0H1"/>
<sequence>MSNYWRNAGFTFNKYTAVAARVMRQALKEEKRVTFAREDYTEARAAVWSKGVQAEPEPLLKSATKQN</sequence>